<dbReference type="AlphaFoldDB" id="A0A918KU80"/>
<name>A0A918KU80_9PROT</name>
<gene>
    <name evidence="1" type="ORF">GCM10011309_27800</name>
</gene>
<dbReference type="Pfam" id="PF26421">
    <property type="entry name" value="Avidin_like"/>
    <property type="match status" value="1"/>
</dbReference>
<proteinExistence type="predicted"/>
<reference evidence="1 2" key="1">
    <citation type="journal article" date="2014" name="Int. J. Syst. Evol. Microbiol.">
        <title>Complete genome sequence of Corynebacterium casei LMG S-19264T (=DSM 44701T), isolated from a smear-ripened cheese.</title>
        <authorList>
            <consortium name="US DOE Joint Genome Institute (JGI-PGF)"/>
            <person name="Walter F."/>
            <person name="Albersmeier A."/>
            <person name="Kalinowski J."/>
            <person name="Ruckert C."/>
        </authorList>
    </citation>
    <scope>NUCLEOTIDE SEQUENCE [LARGE SCALE GENOMIC DNA]</scope>
    <source>
        <strain evidence="1 2">KCTC 23968</strain>
    </source>
</reference>
<comment type="caution">
    <text evidence="1">The sequence shown here is derived from an EMBL/GenBank/DDBJ whole genome shotgun (WGS) entry which is preliminary data.</text>
</comment>
<organism evidence="1 2">
    <name type="scientific">Litorimonas cladophorae</name>
    <dbReference type="NCBI Taxonomy" id="1220491"/>
    <lineage>
        <taxon>Bacteria</taxon>
        <taxon>Pseudomonadati</taxon>
        <taxon>Pseudomonadota</taxon>
        <taxon>Alphaproteobacteria</taxon>
        <taxon>Maricaulales</taxon>
        <taxon>Robiginitomaculaceae</taxon>
    </lineage>
</organism>
<evidence type="ECO:0000313" key="2">
    <source>
        <dbReference type="Proteomes" id="UP000600865"/>
    </source>
</evidence>
<sequence length="127" mass="13895">MNPSNDNRDINLDGRVFIPIENSAGGVVDDRTEFHFTQVGEQFQAVYSGGDIAQGHIIGRFSHNRTAQLLYHCITKNDALKAGRAEAQFTLSDDGQISMALDWVWVSGGEGSGASKYIEVVEAAQHR</sequence>
<dbReference type="Proteomes" id="UP000600865">
    <property type="component" value="Unassembled WGS sequence"/>
</dbReference>
<dbReference type="InterPro" id="IPR058595">
    <property type="entry name" value="Avidin-like"/>
</dbReference>
<keyword evidence="2" id="KW-1185">Reference proteome</keyword>
<dbReference type="RefSeq" id="WP_189587170.1">
    <property type="nucleotide sequence ID" value="NZ_BMYV01000004.1"/>
</dbReference>
<dbReference type="EMBL" id="BMYV01000004">
    <property type="protein sequence ID" value="GGX76138.1"/>
    <property type="molecule type" value="Genomic_DNA"/>
</dbReference>
<evidence type="ECO:0000313" key="1">
    <source>
        <dbReference type="EMBL" id="GGX76138.1"/>
    </source>
</evidence>
<accession>A0A918KU80</accession>
<protein>
    <submittedName>
        <fullName evidence="1">Uncharacterized protein</fullName>
    </submittedName>
</protein>